<dbReference type="InterPro" id="IPR057028">
    <property type="entry name" value="RHG29_45_N"/>
</dbReference>
<dbReference type="InterPro" id="IPR054713">
    <property type="entry name" value="GMIP/FCHO2-like_FCH"/>
</dbReference>
<keyword evidence="2" id="KW-0863">Zinc-finger</keyword>
<dbReference type="InterPro" id="IPR027267">
    <property type="entry name" value="AH/BAR_dom_sf"/>
</dbReference>
<evidence type="ECO:0000259" key="6">
    <source>
        <dbReference type="PROSITE" id="PS50238"/>
    </source>
</evidence>
<dbReference type="PANTHER" id="PTHR15228">
    <property type="entry name" value="SPERMATHECAL PHYSIOLOGY VARIANT"/>
    <property type="match status" value="1"/>
</dbReference>
<feature type="domain" description="Rho-GAP" evidence="6">
    <location>
        <begin position="596"/>
        <end position="732"/>
    </location>
</feature>
<evidence type="ECO:0000256" key="1">
    <source>
        <dbReference type="ARBA" id="ARBA00022468"/>
    </source>
</evidence>
<dbReference type="Proteomes" id="UP001164746">
    <property type="component" value="Chromosome 13"/>
</dbReference>
<feature type="compositionally biased region" description="Low complexity" evidence="5">
    <location>
        <begin position="511"/>
        <end position="536"/>
    </location>
</feature>
<keyword evidence="2" id="KW-0862">Zinc</keyword>
<gene>
    <name evidence="8" type="ORF">MAR_036424</name>
</gene>
<evidence type="ECO:0000256" key="4">
    <source>
        <dbReference type="PROSITE-ProRule" id="PRU01077"/>
    </source>
</evidence>
<accession>A0ABY7FL30</accession>
<dbReference type="SMART" id="SM00055">
    <property type="entry name" value="FCH"/>
    <property type="match status" value="1"/>
</dbReference>
<dbReference type="InterPro" id="IPR001060">
    <property type="entry name" value="FCH_dom"/>
</dbReference>
<dbReference type="InterPro" id="IPR031160">
    <property type="entry name" value="F_BAR_dom"/>
</dbReference>
<keyword evidence="9" id="KW-1185">Reference proteome</keyword>
<dbReference type="SUPFAM" id="SSF103657">
    <property type="entry name" value="BAR/IMD domain-like"/>
    <property type="match status" value="1"/>
</dbReference>
<dbReference type="EMBL" id="CP111024">
    <property type="protein sequence ID" value="WAR22755.1"/>
    <property type="molecule type" value="Genomic_DNA"/>
</dbReference>
<organism evidence="8 9">
    <name type="scientific">Mya arenaria</name>
    <name type="common">Soft-shell clam</name>
    <dbReference type="NCBI Taxonomy" id="6604"/>
    <lineage>
        <taxon>Eukaryota</taxon>
        <taxon>Metazoa</taxon>
        <taxon>Spiralia</taxon>
        <taxon>Lophotrochozoa</taxon>
        <taxon>Mollusca</taxon>
        <taxon>Bivalvia</taxon>
        <taxon>Autobranchia</taxon>
        <taxon>Heteroconchia</taxon>
        <taxon>Euheterodonta</taxon>
        <taxon>Imparidentia</taxon>
        <taxon>Neoheterodontei</taxon>
        <taxon>Myida</taxon>
        <taxon>Myoidea</taxon>
        <taxon>Myidae</taxon>
        <taxon>Mya</taxon>
    </lineage>
</organism>
<dbReference type="InterPro" id="IPR000198">
    <property type="entry name" value="RhoGAP_dom"/>
</dbReference>
<dbReference type="Gene3D" id="1.20.1270.60">
    <property type="entry name" value="Arfaptin homology (AH) domain/BAR domain"/>
    <property type="match status" value="1"/>
</dbReference>
<dbReference type="Pfam" id="PF24235">
    <property type="entry name" value="RHG29_45_N"/>
    <property type="match status" value="1"/>
</dbReference>
<keyword evidence="2" id="KW-0479">Metal-binding</keyword>
<feature type="region of interest" description="Disordered" evidence="5">
    <location>
        <begin position="489"/>
        <end position="545"/>
    </location>
</feature>
<proteinExistence type="predicted"/>
<dbReference type="InterPro" id="IPR051025">
    <property type="entry name" value="RhoGAP"/>
</dbReference>
<name>A0ABY7FL30_MYAAR</name>
<dbReference type="InterPro" id="IPR008936">
    <property type="entry name" value="Rho_GTPase_activation_prot"/>
</dbReference>
<dbReference type="PROSITE" id="PS50238">
    <property type="entry name" value="RHOGAP"/>
    <property type="match status" value="1"/>
</dbReference>
<dbReference type="SMART" id="SM00324">
    <property type="entry name" value="RhoGAP"/>
    <property type="match status" value="1"/>
</dbReference>
<keyword evidence="3 4" id="KW-0175">Coiled coil</keyword>
<dbReference type="SUPFAM" id="SSF48350">
    <property type="entry name" value="GTPase activation domain, GAP"/>
    <property type="match status" value="1"/>
</dbReference>
<dbReference type="Pfam" id="PF22699">
    <property type="entry name" value="GMIP-like_FCH"/>
    <property type="match status" value="1"/>
</dbReference>
<evidence type="ECO:0000313" key="8">
    <source>
        <dbReference type="EMBL" id="WAR22755.1"/>
    </source>
</evidence>
<feature type="compositionally biased region" description="Polar residues" evidence="5">
    <location>
        <begin position="494"/>
        <end position="510"/>
    </location>
</feature>
<dbReference type="PROSITE" id="PS51741">
    <property type="entry name" value="F_BAR"/>
    <property type="match status" value="1"/>
</dbReference>
<reference evidence="8" key="1">
    <citation type="submission" date="2022-11" db="EMBL/GenBank/DDBJ databases">
        <title>Centuries of genome instability and evolution in soft-shell clam transmissible cancer (bioRxiv).</title>
        <authorList>
            <person name="Hart S.F.M."/>
            <person name="Yonemitsu M.A."/>
            <person name="Giersch R.M."/>
            <person name="Beal B.F."/>
            <person name="Arriagada G."/>
            <person name="Davis B.W."/>
            <person name="Ostrander E.A."/>
            <person name="Goff S.P."/>
            <person name="Metzger M.J."/>
        </authorList>
    </citation>
    <scope>NUCLEOTIDE SEQUENCE</scope>
    <source>
        <strain evidence="8">MELC-2E11</strain>
        <tissue evidence="8">Siphon/mantle</tissue>
    </source>
</reference>
<evidence type="ECO:0000256" key="2">
    <source>
        <dbReference type="ARBA" id="ARBA00022771"/>
    </source>
</evidence>
<dbReference type="PANTHER" id="PTHR15228:SF25">
    <property type="entry name" value="F-BAR DOMAIN-CONTAINING PROTEIN"/>
    <property type="match status" value="1"/>
</dbReference>
<evidence type="ECO:0000313" key="9">
    <source>
        <dbReference type="Proteomes" id="UP001164746"/>
    </source>
</evidence>
<dbReference type="Gene3D" id="1.10.555.10">
    <property type="entry name" value="Rho GTPase activation protein"/>
    <property type="match status" value="1"/>
</dbReference>
<sequence>MHVSPSSSPRMAKSTSLGVLDHDHADMHIVEQEDIIGLTQDVKNFSDNLARLKALFTEPWEIDEDLKVLAHERLGEVLCTLKSVLQRYPPLNTTELFSAAGTLISKIKNYSYDDHNCDGVESAFNDAIDQLALEFSSSVSEYLMGDLQHSFSEDVKTKSYDNLLSMSSGENEGTEDEKEEPVVRLTSEEIDGTLMKLQAGLELAFQRAKAWSKYLKDVMAYIERRAQLEVEYAKNLSRLASSVKPVLTEEGFLPLQSVYCTVLSQDVEYSKTCQATFTLLQTSKFIEPLTGRRNEYDKVRKTVKDTWNKEVKKMQESVNNLRKAQTLYVTRKQEYAKARELAAKTETDMLSHSASTGSITTKMDKKKRAEDDALHKAAEAETTYKACVAEANSRQTDIQKTKNELLAMLREQILFSDQAIKKATIEYFQLLQTVSAPVPVQYNTLCESTKRYEPGSQYGEFVRRLPITTFETLQYEEFKFEPYSYKIDPGVRKPSTQSIDSASSDHQSGEGSPSPRRSDSHSGSSKSVDSSPSASPYPAPGNKRLALSSSMDDLIEDNRDMPSGVKQLLAVPGTEQMDVNSLVKRQGQRRGTTFGVDFQEQVEHYHSAIPPIISKCLKEVEKRGINVKGIYRVSGVKSTVESLCQRFEMDPESVTLDTENPNVISNVLKLYLRQLPEPLLTFRLYQNFIQVAKENMSGGLDMDHTVEHFHELIDRLPFSNRKTCGSGLPCGI</sequence>
<keyword evidence="1" id="KW-0343">GTPase activation</keyword>
<protein>
    <submittedName>
        <fullName evidence="8">RHG29-like protein</fullName>
    </submittedName>
</protein>
<dbReference type="Pfam" id="PF00620">
    <property type="entry name" value="RhoGAP"/>
    <property type="match status" value="1"/>
</dbReference>
<evidence type="ECO:0000259" key="7">
    <source>
        <dbReference type="PROSITE" id="PS51741"/>
    </source>
</evidence>
<feature type="domain" description="F-BAR" evidence="7">
    <location>
        <begin position="188"/>
        <end position="457"/>
    </location>
</feature>
<evidence type="ECO:0000256" key="3">
    <source>
        <dbReference type="ARBA" id="ARBA00023054"/>
    </source>
</evidence>
<evidence type="ECO:0000256" key="5">
    <source>
        <dbReference type="SAM" id="MobiDB-lite"/>
    </source>
</evidence>